<feature type="compositionally biased region" description="Basic residues" evidence="1">
    <location>
        <begin position="318"/>
        <end position="328"/>
    </location>
</feature>
<feature type="region of interest" description="Disordered" evidence="1">
    <location>
        <begin position="406"/>
        <end position="446"/>
    </location>
</feature>
<dbReference type="EMBL" id="MCGR01000019">
    <property type="protein sequence ID" value="ORY83549.1"/>
    <property type="molecule type" value="Genomic_DNA"/>
</dbReference>
<organism evidence="2 3">
    <name type="scientific">Leucosporidium creatinivorum</name>
    <dbReference type="NCBI Taxonomy" id="106004"/>
    <lineage>
        <taxon>Eukaryota</taxon>
        <taxon>Fungi</taxon>
        <taxon>Dikarya</taxon>
        <taxon>Basidiomycota</taxon>
        <taxon>Pucciniomycotina</taxon>
        <taxon>Microbotryomycetes</taxon>
        <taxon>Leucosporidiales</taxon>
        <taxon>Leucosporidium</taxon>
    </lineage>
</organism>
<reference evidence="2 3" key="1">
    <citation type="submission" date="2016-07" db="EMBL/GenBank/DDBJ databases">
        <title>Pervasive Adenine N6-methylation of Active Genes in Fungi.</title>
        <authorList>
            <consortium name="DOE Joint Genome Institute"/>
            <person name="Mondo S.J."/>
            <person name="Dannebaum R.O."/>
            <person name="Kuo R.C."/>
            <person name="Labutti K."/>
            <person name="Haridas S."/>
            <person name="Kuo A."/>
            <person name="Salamov A."/>
            <person name="Ahrendt S.R."/>
            <person name="Lipzen A."/>
            <person name="Sullivan W."/>
            <person name="Andreopoulos W.B."/>
            <person name="Clum A."/>
            <person name="Lindquist E."/>
            <person name="Daum C."/>
            <person name="Ramamoorthy G.K."/>
            <person name="Gryganskyi A."/>
            <person name="Culley D."/>
            <person name="Magnuson J.K."/>
            <person name="James T.Y."/>
            <person name="O'Malley M.A."/>
            <person name="Stajich J.E."/>
            <person name="Spatafora J.W."/>
            <person name="Visel A."/>
            <person name="Grigoriev I.V."/>
        </authorList>
    </citation>
    <scope>NUCLEOTIDE SEQUENCE [LARGE SCALE GENOMIC DNA]</scope>
    <source>
        <strain evidence="2 3">62-1032</strain>
    </source>
</reference>
<feature type="region of interest" description="Disordered" evidence="1">
    <location>
        <begin position="73"/>
        <end position="110"/>
    </location>
</feature>
<feature type="region of interest" description="Disordered" evidence="1">
    <location>
        <begin position="134"/>
        <end position="190"/>
    </location>
</feature>
<comment type="caution">
    <text evidence="2">The sequence shown here is derived from an EMBL/GenBank/DDBJ whole genome shotgun (WGS) entry which is preliminary data.</text>
</comment>
<feature type="region of interest" description="Disordered" evidence="1">
    <location>
        <begin position="469"/>
        <end position="530"/>
    </location>
</feature>
<feature type="region of interest" description="Disordered" evidence="1">
    <location>
        <begin position="351"/>
        <end position="370"/>
    </location>
</feature>
<evidence type="ECO:0000313" key="2">
    <source>
        <dbReference type="EMBL" id="ORY83549.1"/>
    </source>
</evidence>
<feature type="compositionally biased region" description="Acidic residues" evidence="1">
    <location>
        <begin position="223"/>
        <end position="233"/>
    </location>
</feature>
<sequence length="609" mass="64596">MAFQHPQQRRTTRHVPRQDSPPPLEDSGELATSVDSEVLLFGGQSSNALRLSSAAVPSSATIDQSWALLHNRTQSPTASTQRSSSISTSSSSRDHDLHPPLASPASLTHSLFPSHDGNGIFIAGSLVQSDEGGLGTGATYATEEEGDLDSSLPSGSSALSDTTSSSSFGGEARRGHDGLHAPPGGSVGGSWALTEEALSTVPHATPLGGGAAVLHSGPTSADFTEESSDDESLEGIVVGRRRTPTRRGAGEQQELEDDEVLLSSTPHAASAGMFFEGGRGGRAMYSRRFEGKEENESSRSREAYPSPPPEDAMVGSRIRIKRRHRQSGRHAGSQKRSSASGSIAGAEAVVASPLLLGKTTRRPREVDAQQLEEDKIRRLKAEKDVLFGGVASRLMEIDTATLELVATVQAPPTPEATPTPSRSASPTPPFSTPRTSSPRHHSRKSVHGIQALAQHARDELGDSAMYSLSGGEEEEQDDGDETETEVDHSPKPIQQQWHTSTTPPTLAPRRAPSTPSASSDAPPPRTLSASSLPLYLSNSLAPLTHTNLANSASTLKPPTTMPLIRRTSSYSSSGAVLPGGEENPWGGEFEGFEAAMSYWRRLLRRMRGF</sequence>
<dbReference type="InParanoid" id="A0A1Y2FHY2"/>
<feature type="compositionally biased region" description="Acidic residues" evidence="1">
    <location>
        <begin position="471"/>
        <end position="484"/>
    </location>
</feature>
<accession>A0A1Y2FHY2</accession>
<keyword evidence="3" id="KW-1185">Reference proteome</keyword>
<gene>
    <name evidence="2" type="ORF">BCR35DRAFT_303414</name>
</gene>
<feature type="compositionally biased region" description="Low complexity" evidence="1">
    <location>
        <begin position="73"/>
        <end position="91"/>
    </location>
</feature>
<feature type="region of interest" description="Disordered" evidence="1">
    <location>
        <begin position="209"/>
        <end position="259"/>
    </location>
</feature>
<feature type="compositionally biased region" description="Low complexity" evidence="1">
    <location>
        <begin position="149"/>
        <end position="167"/>
    </location>
</feature>
<evidence type="ECO:0000256" key="1">
    <source>
        <dbReference type="SAM" id="MobiDB-lite"/>
    </source>
</evidence>
<dbReference type="Proteomes" id="UP000193467">
    <property type="component" value="Unassembled WGS sequence"/>
</dbReference>
<feature type="compositionally biased region" description="Low complexity" evidence="1">
    <location>
        <begin position="499"/>
        <end position="520"/>
    </location>
</feature>
<proteinExistence type="predicted"/>
<feature type="compositionally biased region" description="Basic and acidic residues" evidence="1">
    <location>
        <begin position="289"/>
        <end position="302"/>
    </location>
</feature>
<feature type="region of interest" description="Disordered" evidence="1">
    <location>
        <begin position="1"/>
        <end position="30"/>
    </location>
</feature>
<feature type="region of interest" description="Disordered" evidence="1">
    <location>
        <begin position="289"/>
        <end position="345"/>
    </location>
</feature>
<feature type="compositionally biased region" description="Basic residues" evidence="1">
    <location>
        <begin position="437"/>
        <end position="446"/>
    </location>
</feature>
<dbReference type="AlphaFoldDB" id="A0A1Y2FHY2"/>
<evidence type="ECO:0000313" key="3">
    <source>
        <dbReference type="Proteomes" id="UP000193467"/>
    </source>
</evidence>
<protein>
    <submittedName>
        <fullName evidence="2">Uncharacterized protein</fullName>
    </submittedName>
</protein>
<name>A0A1Y2FHY2_9BASI</name>
<dbReference type="OrthoDB" id="2537841at2759"/>